<accession>A0ABW0FE41</accession>
<protein>
    <submittedName>
        <fullName evidence="2">Uncharacterized protein</fullName>
    </submittedName>
</protein>
<reference evidence="3" key="1">
    <citation type="journal article" date="2019" name="Int. J. Syst. Evol. Microbiol.">
        <title>The Global Catalogue of Microorganisms (GCM) 10K type strain sequencing project: providing services to taxonomists for standard genome sequencing and annotation.</title>
        <authorList>
            <consortium name="The Broad Institute Genomics Platform"/>
            <consortium name="The Broad Institute Genome Sequencing Center for Infectious Disease"/>
            <person name="Wu L."/>
            <person name="Ma J."/>
        </authorList>
    </citation>
    <scope>NUCLEOTIDE SEQUENCE [LARGE SCALE GENOMIC DNA]</scope>
    <source>
        <strain evidence="3">CGMCC 1.16455</strain>
    </source>
</reference>
<sequence>MSVQTPLDCPPTTTVITPLPTLRDPLPEPRRAQRADSDRLPPDTIAEERAEERAEAPTRARRRAIERARRRDAAEHALQERDRLFLSALAVSAMPRR</sequence>
<dbReference type="GeneID" id="303296745"/>
<gene>
    <name evidence="2" type="ORF">ACFPK8_02280</name>
</gene>
<name>A0ABW0FE41_9MICO</name>
<proteinExistence type="predicted"/>
<keyword evidence="3" id="KW-1185">Reference proteome</keyword>
<dbReference type="EMBL" id="JBHSLN010000011">
    <property type="protein sequence ID" value="MFC5296324.1"/>
    <property type="molecule type" value="Genomic_DNA"/>
</dbReference>
<dbReference type="RefSeq" id="WP_343923188.1">
    <property type="nucleotide sequence ID" value="NZ_BAAAIR010000032.1"/>
</dbReference>
<feature type="region of interest" description="Disordered" evidence="1">
    <location>
        <begin position="1"/>
        <end position="77"/>
    </location>
</feature>
<organism evidence="2 3">
    <name type="scientific">Brachybacterium tyrofermentans</name>
    <dbReference type="NCBI Taxonomy" id="47848"/>
    <lineage>
        <taxon>Bacteria</taxon>
        <taxon>Bacillati</taxon>
        <taxon>Actinomycetota</taxon>
        <taxon>Actinomycetes</taxon>
        <taxon>Micrococcales</taxon>
        <taxon>Dermabacteraceae</taxon>
        <taxon>Brachybacterium</taxon>
    </lineage>
</organism>
<dbReference type="Proteomes" id="UP001595937">
    <property type="component" value="Unassembled WGS sequence"/>
</dbReference>
<evidence type="ECO:0000313" key="3">
    <source>
        <dbReference type="Proteomes" id="UP001595937"/>
    </source>
</evidence>
<evidence type="ECO:0000256" key="1">
    <source>
        <dbReference type="SAM" id="MobiDB-lite"/>
    </source>
</evidence>
<comment type="caution">
    <text evidence="2">The sequence shown here is derived from an EMBL/GenBank/DDBJ whole genome shotgun (WGS) entry which is preliminary data.</text>
</comment>
<feature type="compositionally biased region" description="Low complexity" evidence="1">
    <location>
        <begin position="10"/>
        <end position="22"/>
    </location>
</feature>
<evidence type="ECO:0000313" key="2">
    <source>
        <dbReference type="EMBL" id="MFC5296324.1"/>
    </source>
</evidence>
<feature type="compositionally biased region" description="Basic and acidic residues" evidence="1">
    <location>
        <begin position="25"/>
        <end position="77"/>
    </location>
</feature>